<dbReference type="Proteomes" id="UP001233999">
    <property type="component" value="Unassembled WGS sequence"/>
</dbReference>
<dbReference type="EMBL" id="JASPKZ010003041">
    <property type="protein sequence ID" value="KAJ9594529.1"/>
    <property type="molecule type" value="Genomic_DNA"/>
</dbReference>
<protein>
    <submittedName>
        <fullName evidence="2">Uncharacterized protein</fullName>
    </submittedName>
</protein>
<organism evidence="2 3">
    <name type="scientific">Diploptera punctata</name>
    <name type="common">Pacific beetle cockroach</name>
    <dbReference type="NCBI Taxonomy" id="6984"/>
    <lineage>
        <taxon>Eukaryota</taxon>
        <taxon>Metazoa</taxon>
        <taxon>Ecdysozoa</taxon>
        <taxon>Arthropoda</taxon>
        <taxon>Hexapoda</taxon>
        <taxon>Insecta</taxon>
        <taxon>Pterygota</taxon>
        <taxon>Neoptera</taxon>
        <taxon>Polyneoptera</taxon>
        <taxon>Dictyoptera</taxon>
        <taxon>Blattodea</taxon>
        <taxon>Blaberoidea</taxon>
        <taxon>Blaberidae</taxon>
        <taxon>Diplopterinae</taxon>
        <taxon>Diploptera</taxon>
    </lineage>
</organism>
<evidence type="ECO:0000313" key="2">
    <source>
        <dbReference type="EMBL" id="KAJ9594529.1"/>
    </source>
</evidence>
<comment type="caution">
    <text evidence="2">The sequence shown here is derived from an EMBL/GenBank/DDBJ whole genome shotgun (WGS) entry which is preliminary data.</text>
</comment>
<sequence>VSSGKLNASVERFSTLSVDLGKRCSRLAFRGKVVDSCANENPVLGPCFRKPRTKPAHPRTSEMAIKKYIAANLQSRSREKQAPSKAKKSVAKSASKAAAKKGSEKKKESVCYIYYVWKFFSSGAELNCSEACSLVRVLNYMKPVNSILVRANGHNGRALEAKRRISLSATVPGRCLRGAFPPVDLRAVCFVLAIVK</sequence>
<accession>A0AAD8A8Q5</accession>
<reference evidence="2" key="1">
    <citation type="journal article" date="2023" name="IScience">
        <title>Live-bearing cockroach genome reveals convergent evolutionary mechanisms linked to viviparity in insects and beyond.</title>
        <authorList>
            <person name="Fouks B."/>
            <person name="Harrison M.C."/>
            <person name="Mikhailova A.A."/>
            <person name="Marchal E."/>
            <person name="English S."/>
            <person name="Carruthers M."/>
            <person name="Jennings E.C."/>
            <person name="Chiamaka E.L."/>
            <person name="Frigard R.A."/>
            <person name="Pippel M."/>
            <person name="Attardo G.M."/>
            <person name="Benoit J.B."/>
            <person name="Bornberg-Bauer E."/>
            <person name="Tobe S.S."/>
        </authorList>
    </citation>
    <scope>NUCLEOTIDE SEQUENCE</scope>
    <source>
        <strain evidence="2">Stay&amp;Tobe</strain>
    </source>
</reference>
<feature type="non-terminal residue" evidence="2">
    <location>
        <position position="196"/>
    </location>
</feature>
<proteinExistence type="predicted"/>
<feature type="non-terminal residue" evidence="2">
    <location>
        <position position="1"/>
    </location>
</feature>
<evidence type="ECO:0000256" key="1">
    <source>
        <dbReference type="SAM" id="MobiDB-lite"/>
    </source>
</evidence>
<feature type="region of interest" description="Disordered" evidence="1">
    <location>
        <begin position="73"/>
        <end position="99"/>
    </location>
</feature>
<reference evidence="2" key="2">
    <citation type="submission" date="2023-05" db="EMBL/GenBank/DDBJ databases">
        <authorList>
            <person name="Fouks B."/>
        </authorList>
    </citation>
    <scope>NUCLEOTIDE SEQUENCE</scope>
    <source>
        <strain evidence="2">Stay&amp;Tobe</strain>
        <tissue evidence="2">Testes</tissue>
    </source>
</reference>
<keyword evidence="3" id="KW-1185">Reference proteome</keyword>
<gene>
    <name evidence="2" type="ORF">L9F63_014042</name>
</gene>
<dbReference type="AlphaFoldDB" id="A0AAD8A8Q5"/>
<name>A0AAD8A8Q5_DIPPU</name>
<evidence type="ECO:0000313" key="3">
    <source>
        <dbReference type="Proteomes" id="UP001233999"/>
    </source>
</evidence>